<dbReference type="Proteomes" id="UP000465112">
    <property type="component" value="Chromosome 22"/>
</dbReference>
<protein>
    <submittedName>
        <fullName evidence="1">Uncharacterized protein</fullName>
    </submittedName>
</protein>
<keyword evidence="2" id="KW-1185">Reference proteome</keyword>
<evidence type="ECO:0000313" key="2">
    <source>
        <dbReference type="Proteomes" id="UP000465112"/>
    </source>
</evidence>
<dbReference type="EMBL" id="VHII01000022">
    <property type="protein sequence ID" value="KAF1373251.1"/>
    <property type="molecule type" value="Genomic_DNA"/>
</dbReference>
<name>A0A6A5DPH5_PERFL</name>
<dbReference type="AlphaFoldDB" id="A0A6A5DPH5"/>
<proteinExistence type="predicted"/>
<reference evidence="1 2" key="1">
    <citation type="submission" date="2019-06" db="EMBL/GenBank/DDBJ databases">
        <title>A chromosome-scale genome assembly of the European perch, Perca fluviatilis.</title>
        <authorList>
            <person name="Roques C."/>
            <person name="Zahm M."/>
            <person name="Cabau C."/>
            <person name="Klopp C."/>
            <person name="Bouchez O."/>
            <person name="Donnadieu C."/>
            <person name="Kuhl H."/>
            <person name="Gislard M."/>
            <person name="Guendouz S."/>
            <person name="Journot L."/>
            <person name="Haffray P."/>
            <person name="Bestin A."/>
            <person name="Morvezen R."/>
            <person name="Feron R."/>
            <person name="Wen M."/>
            <person name="Jouanno E."/>
            <person name="Herpin A."/>
            <person name="Schartl M."/>
            <person name="Postlethwait J."/>
            <person name="Schaerlinger B."/>
            <person name="Chardard D."/>
            <person name="Lecocq T."/>
            <person name="Poncet C."/>
            <person name="Jaffrelo L."/>
            <person name="Lampietro C."/>
            <person name="Guiguen Y."/>
        </authorList>
    </citation>
    <scope>NUCLEOTIDE SEQUENCE [LARGE SCALE GENOMIC DNA]</scope>
    <source>
        <tissue evidence="1">Blood</tissue>
    </source>
</reference>
<gene>
    <name evidence="1" type="ORF">PFLUV_G00258490</name>
</gene>
<accession>A0A6A5DPH5</accession>
<evidence type="ECO:0000313" key="1">
    <source>
        <dbReference type="EMBL" id="KAF1373251.1"/>
    </source>
</evidence>
<comment type="caution">
    <text evidence="1">The sequence shown here is derived from an EMBL/GenBank/DDBJ whole genome shotgun (WGS) entry which is preliminary data.</text>
</comment>
<organism evidence="1 2">
    <name type="scientific">Perca fluviatilis</name>
    <name type="common">European perch</name>
    <dbReference type="NCBI Taxonomy" id="8168"/>
    <lineage>
        <taxon>Eukaryota</taxon>
        <taxon>Metazoa</taxon>
        <taxon>Chordata</taxon>
        <taxon>Craniata</taxon>
        <taxon>Vertebrata</taxon>
        <taxon>Euteleostomi</taxon>
        <taxon>Actinopterygii</taxon>
        <taxon>Neopterygii</taxon>
        <taxon>Teleostei</taxon>
        <taxon>Neoteleostei</taxon>
        <taxon>Acanthomorphata</taxon>
        <taxon>Eupercaria</taxon>
        <taxon>Perciformes</taxon>
        <taxon>Percoidei</taxon>
        <taxon>Percidae</taxon>
        <taxon>Percinae</taxon>
        <taxon>Perca</taxon>
    </lineage>
</organism>
<sequence>MWSLPTVTTSTDVALLRQLWLLSLYLRSPVPHCMTSDNSKIHEAFLAQDPFLWTPDCSVANSTTIFSSPLPTEDFFFQWS</sequence>